<gene>
    <name evidence="2" type="primary">Slc36a4_0</name>
    <name evidence="2" type="ORF">GTO95_0014579</name>
</gene>
<dbReference type="AlphaFoldDB" id="A0A8J7TBA1"/>
<feature type="non-terminal residue" evidence="2">
    <location>
        <position position="65"/>
    </location>
</feature>
<comment type="caution">
    <text evidence="2">The sequence shown here is derived from an EMBL/GenBank/DDBJ whole genome shotgun (WGS) entry which is preliminary data.</text>
</comment>
<evidence type="ECO:0000313" key="2">
    <source>
        <dbReference type="EMBL" id="MBN3316908.1"/>
    </source>
</evidence>
<proteinExistence type="predicted"/>
<keyword evidence="1" id="KW-1133">Transmembrane helix</keyword>
<reference evidence="2" key="1">
    <citation type="journal article" date="2021" name="Cell">
        <title>Tracing the genetic footprints of vertebrate landing in non-teleost ray-finned fishes.</title>
        <authorList>
            <person name="Bi X."/>
            <person name="Wang K."/>
            <person name="Yang L."/>
            <person name="Pan H."/>
            <person name="Jiang H."/>
            <person name="Wei Q."/>
            <person name="Fang M."/>
            <person name="Yu H."/>
            <person name="Zhu C."/>
            <person name="Cai Y."/>
            <person name="He Y."/>
            <person name="Gan X."/>
            <person name="Zeng H."/>
            <person name="Yu D."/>
            <person name="Zhu Y."/>
            <person name="Jiang H."/>
            <person name="Qiu Q."/>
            <person name="Yang H."/>
            <person name="Zhang Y.E."/>
            <person name="Wang W."/>
            <person name="Zhu M."/>
            <person name="He S."/>
            <person name="Zhang G."/>
        </authorList>
    </citation>
    <scope>NUCLEOTIDE SEQUENCE</scope>
    <source>
        <strain evidence="2">Allg_001</strain>
    </source>
</reference>
<feature type="non-terminal residue" evidence="2">
    <location>
        <position position="1"/>
    </location>
</feature>
<evidence type="ECO:0000313" key="3">
    <source>
        <dbReference type="Proteomes" id="UP000736164"/>
    </source>
</evidence>
<feature type="transmembrane region" description="Helical" evidence="1">
    <location>
        <begin position="6"/>
        <end position="24"/>
    </location>
</feature>
<organism evidence="2 3">
    <name type="scientific">Atractosteus spatula</name>
    <name type="common">Alligator gar</name>
    <name type="synonym">Lepisosteus spatula</name>
    <dbReference type="NCBI Taxonomy" id="7917"/>
    <lineage>
        <taxon>Eukaryota</taxon>
        <taxon>Metazoa</taxon>
        <taxon>Chordata</taxon>
        <taxon>Craniata</taxon>
        <taxon>Vertebrata</taxon>
        <taxon>Euteleostomi</taxon>
        <taxon>Actinopterygii</taxon>
        <taxon>Neopterygii</taxon>
        <taxon>Holostei</taxon>
        <taxon>Semionotiformes</taxon>
        <taxon>Lepisosteidae</taxon>
        <taxon>Atractosteus</taxon>
    </lineage>
</organism>
<accession>A0A8J7TBA1</accession>
<keyword evidence="1" id="KW-0472">Membrane</keyword>
<evidence type="ECO:0000256" key="1">
    <source>
        <dbReference type="SAM" id="Phobius"/>
    </source>
</evidence>
<protein>
    <submittedName>
        <fullName evidence="2">S36A4 protein</fullName>
    </submittedName>
</protein>
<dbReference type="EMBL" id="JAAWVO010032523">
    <property type="protein sequence ID" value="MBN3316908.1"/>
    <property type="molecule type" value="Genomic_DNA"/>
</dbReference>
<keyword evidence="1" id="KW-0812">Transmembrane</keyword>
<name>A0A8J7TBA1_ATRSP</name>
<sequence length="65" mass="6995">MVVKDIFIAVIGFVGFLAGTYVTVEEIIYPQADFLVPNTGKTAVLLNATDFVRGAVNISNPFTSE</sequence>
<keyword evidence="3" id="KW-1185">Reference proteome</keyword>
<dbReference type="Proteomes" id="UP000736164">
    <property type="component" value="Unassembled WGS sequence"/>
</dbReference>